<organism evidence="1 2">
    <name type="scientific">Carpinus fangiana</name>
    <dbReference type="NCBI Taxonomy" id="176857"/>
    <lineage>
        <taxon>Eukaryota</taxon>
        <taxon>Viridiplantae</taxon>
        <taxon>Streptophyta</taxon>
        <taxon>Embryophyta</taxon>
        <taxon>Tracheophyta</taxon>
        <taxon>Spermatophyta</taxon>
        <taxon>Magnoliopsida</taxon>
        <taxon>eudicotyledons</taxon>
        <taxon>Gunneridae</taxon>
        <taxon>Pentapetalae</taxon>
        <taxon>rosids</taxon>
        <taxon>fabids</taxon>
        <taxon>Fagales</taxon>
        <taxon>Betulaceae</taxon>
        <taxon>Carpinus</taxon>
    </lineage>
</organism>
<dbReference type="EMBL" id="CM017324">
    <property type="protein sequence ID" value="KAE8039011.1"/>
    <property type="molecule type" value="Genomic_DNA"/>
</dbReference>
<dbReference type="PANTHER" id="PTHR48146:SF2">
    <property type="entry name" value="K-STIMULATED PYROPHOSPHATE-ENERGIZED SODIUM PUMP PROTEIN"/>
    <property type="match status" value="1"/>
</dbReference>
<reference evidence="1 2" key="1">
    <citation type="submission" date="2019-06" db="EMBL/GenBank/DDBJ databases">
        <title>A chromosomal-level reference genome of Carpinus fangiana (Coryloideae, Betulaceae).</title>
        <authorList>
            <person name="Yang X."/>
            <person name="Wang Z."/>
            <person name="Zhang L."/>
            <person name="Hao G."/>
            <person name="Liu J."/>
            <person name="Yang Y."/>
        </authorList>
    </citation>
    <scope>NUCLEOTIDE SEQUENCE [LARGE SCALE GENOMIC DNA]</scope>
    <source>
        <strain evidence="1">Cfa_2016G</strain>
        <tissue evidence="1">Leaf</tissue>
    </source>
</reference>
<dbReference type="AlphaFoldDB" id="A0A660KT93"/>
<protein>
    <submittedName>
        <fullName evidence="1">Uncharacterized protein</fullName>
    </submittedName>
</protein>
<dbReference type="Proteomes" id="UP000327013">
    <property type="component" value="Chromosome 4"/>
</dbReference>
<evidence type="ECO:0000313" key="1">
    <source>
        <dbReference type="EMBL" id="KAE8039011.1"/>
    </source>
</evidence>
<keyword evidence="2" id="KW-1185">Reference proteome</keyword>
<accession>A0A660KT93</accession>
<evidence type="ECO:0000313" key="2">
    <source>
        <dbReference type="Proteomes" id="UP000327013"/>
    </source>
</evidence>
<proteinExistence type="predicted"/>
<dbReference type="PANTHER" id="PTHR48146">
    <property type="entry name" value="K-STIMULATED PYROPHOSPHATE-ENERGIZED SODIUM PUMP PROTEIN"/>
    <property type="match status" value="1"/>
</dbReference>
<dbReference type="OrthoDB" id="19610at2759"/>
<gene>
    <name evidence="1" type="ORF">FH972_011464</name>
</gene>
<name>A0A660KT93_9ROSI</name>
<sequence>MIQAQASATPRSSAYLSALAQEIEKTLQRAQGSPSQSPKLLRELFADIALEVDDRARDMILTREEGVICPAEDGTSGPLCFFDVLADYYVLVPESGKPILDLIVQLWSQSFASHIFTLLFHKWLFEVQLDNSEVLLRYSSALVQGATNVLWIDIQTNSRRFQSLFRYLLEEVALEPTLLNKIPVQAQRDLYLLLSRFIIFYNSGDKLESFLRHFPDFPNAFLVGGPADFFVIELADQLQKLKVEPVLLHYLSHLIVLQGMELRMTTSTRLKTCLYSFTSPGGPMYPTRAVRHAAWDALDLLFPVYSKNCVDAWWQPHETKKVFQDWEIPSASYKPLFPIAISMVLALLMLELHNLLHKGSTILSVKVGIFQLGEAEKAIEFHVESKLKIA</sequence>